<feature type="compositionally biased region" description="Basic and acidic residues" evidence="1">
    <location>
        <begin position="72"/>
        <end position="83"/>
    </location>
</feature>
<reference evidence="2 3" key="1">
    <citation type="submission" date="2021-01" db="EMBL/GenBank/DDBJ databases">
        <title>Whole genome shotgun sequence of Asanoa iriomotensis NBRC 100142.</title>
        <authorList>
            <person name="Komaki H."/>
            <person name="Tamura T."/>
        </authorList>
    </citation>
    <scope>NUCLEOTIDE SEQUENCE [LARGE SCALE GENOMIC DNA]</scope>
    <source>
        <strain evidence="2 3">NBRC 100142</strain>
    </source>
</reference>
<dbReference type="Proteomes" id="UP000624325">
    <property type="component" value="Unassembled WGS sequence"/>
</dbReference>
<organism evidence="2 3">
    <name type="scientific">Asanoa iriomotensis</name>
    <dbReference type="NCBI Taxonomy" id="234613"/>
    <lineage>
        <taxon>Bacteria</taxon>
        <taxon>Bacillati</taxon>
        <taxon>Actinomycetota</taxon>
        <taxon>Actinomycetes</taxon>
        <taxon>Micromonosporales</taxon>
        <taxon>Micromonosporaceae</taxon>
        <taxon>Asanoa</taxon>
    </lineage>
</organism>
<feature type="region of interest" description="Disordered" evidence="1">
    <location>
        <begin position="40"/>
        <end position="83"/>
    </location>
</feature>
<sequence>MASPTTRSAHPTQAHDRKRSLLADQIPAQSDGAAAAITPNMTAAPQRDADLITAQPPPNALAKAGDQAQPRRPADRLPGEDLRLGDLRGREAFLPAMIAGAVDL</sequence>
<dbReference type="RefSeq" id="WP_203702079.1">
    <property type="nucleotide sequence ID" value="NZ_BAAALU010000003.1"/>
</dbReference>
<name>A0ABQ4C0J0_9ACTN</name>
<gene>
    <name evidence="2" type="ORF">Air01nite_23920</name>
</gene>
<evidence type="ECO:0000256" key="1">
    <source>
        <dbReference type="SAM" id="MobiDB-lite"/>
    </source>
</evidence>
<evidence type="ECO:0000313" key="3">
    <source>
        <dbReference type="Proteomes" id="UP000624325"/>
    </source>
</evidence>
<protein>
    <submittedName>
        <fullName evidence="2">Uncharacterized protein</fullName>
    </submittedName>
</protein>
<keyword evidence="3" id="KW-1185">Reference proteome</keyword>
<proteinExistence type="predicted"/>
<comment type="caution">
    <text evidence="2">The sequence shown here is derived from an EMBL/GenBank/DDBJ whole genome shotgun (WGS) entry which is preliminary data.</text>
</comment>
<dbReference type="EMBL" id="BONC01000013">
    <property type="protein sequence ID" value="GIF56297.1"/>
    <property type="molecule type" value="Genomic_DNA"/>
</dbReference>
<evidence type="ECO:0000313" key="2">
    <source>
        <dbReference type="EMBL" id="GIF56297.1"/>
    </source>
</evidence>
<accession>A0ABQ4C0J0</accession>